<proteinExistence type="predicted"/>
<dbReference type="SUPFAM" id="SSF46894">
    <property type="entry name" value="C-terminal effector domain of the bipartite response regulators"/>
    <property type="match status" value="1"/>
</dbReference>
<dbReference type="Proteomes" id="UP001219349">
    <property type="component" value="Chromosome"/>
</dbReference>
<evidence type="ECO:0000256" key="3">
    <source>
        <dbReference type="ARBA" id="ARBA00023163"/>
    </source>
</evidence>
<feature type="domain" description="HTH luxR-type" evidence="4">
    <location>
        <begin position="104"/>
        <end position="169"/>
    </location>
</feature>
<dbReference type="Pfam" id="PF00196">
    <property type="entry name" value="GerE"/>
    <property type="match status" value="1"/>
</dbReference>
<reference evidence="5 6" key="1">
    <citation type="submission" date="2021-01" db="EMBL/GenBank/DDBJ databases">
        <title>Biogeographic distribution of Paracoccus.</title>
        <authorList>
            <person name="Hollensteiner J."/>
            <person name="Leineberger J."/>
            <person name="Brinkhoff T."/>
            <person name="Daniel R."/>
        </authorList>
    </citation>
    <scope>NUCLEOTIDE SEQUENCE [LARGE SCALE GENOMIC DNA]</scope>
    <source>
        <strain evidence="5 6">KCTC 22803</strain>
    </source>
</reference>
<evidence type="ECO:0000259" key="4">
    <source>
        <dbReference type="PROSITE" id="PS50043"/>
    </source>
</evidence>
<dbReference type="InterPro" id="IPR036388">
    <property type="entry name" value="WH-like_DNA-bd_sf"/>
</dbReference>
<dbReference type="RefSeq" id="WP_271883316.1">
    <property type="nucleotide sequence ID" value="NZ_CP067136.1"/>
</dbReference>
<keyword evidence="6" id="KW-1185">Reference proteome</keyword>
<sequence>MISQKGGDPTVLVMDEPTLRDLQDRDRQFLLELGDNVAIGLAFGSVAFGVACYNDPALRTRSISIFPINVRLDVWLSIVRLISHGGSYVCPDVIAEQASDMRHDPNEDICLTQRQIDVLRLVADGQPNKRIADQLGLSVHTVKLHLHNACLRLGARNRTEAAMRFRASRL</sequence>
<dbReference type="PROSITE" id="PS50043">
    <property type="entry name" value="HTH_LUXR_2"/>
    <property type="match status" value="1"/>
</dbReference>
<dbReference type="InterPro" id="IPR016032">
    <property type="entry name" value="Sig_transdc_resp-reg_C-effctor"/>
</dbReference>
<organism evidence="5 6">
    <name type="scientific">Paracoccus fistulariae</name>
    <dbReference type="NCBI Taxonomy" id="658446"/>
    <lineage>
        <taxon>Bacteria</taxon>
        <taxon>Pseudomonadati</taxon>
        <taxon>Pseudomonadota</taxon>
        <taxon>Alphaproteobacteria</taxon>
        <taxon>Rhodobacterales</taxon>
        <taxon>Paracoccaceae</taxon>
        <taxon>Paracoccus</taxon>
    </lineage>
</organism>
<dbReference type="SMART" id="SM00421">
    <property type="entry name" value="HTH_LUXR"/>
    <property type="match status" value="1"/>
</dbReference>
<accession>A0ABY7SQT6</accession>
<dbReference type="CDD" id="cd06170">
    <property type="entry name" value="LuxR_C_like"/>
    <property type="match status" value="1"/>
</dbReference>
<gene>
    <name evidence="5" type="ORF">JHX87_06370</name>
</gene>
<evidence type="ECO:0000256" key="1">
    <source>
        <dbReference type="ARBA" id="ARBA00023015"/>
    </source>
</evidence>
<keyword evidence="3" id="KW-0804">Transcription</keyword>
<evidence type="ECO:0000313" key="5">
    <source>
        <dbReference type="EMBL" id="WCR08436.1"/>
    </source>
</evidence>
<dbReference type="PANTHER" id="PTHR44688">
    <property type="entry name" value="DNA-BINDING TRANSCRIPTIONAL ACTIVATOR DEVR_DOSR"/>
    <property type="match status" value="1"/>
</dbReference>
<dbReference type="Gene3D" id="1.10.10.10">
    <property type="entry name" value="Winged helix-like DNA-binding domain superfamily/Winged helix DNA-binding domain"/>
    <property type="match status" value="1"/>
</dbReference>
<dbReference type="InterPro" id="IPR000792">
    <property type="entry name" value="Tscrpt_reg_LuxR_C"/>
</dbReference>
<dbReference type="PRINTS" id="PR00038">
    <property type="entry name" value="HTHLUXR"/>
</dbReference>
<evidence type="ECO:0000313" key="6">
    <source>
        <dbReference type="Proteomes" id="UP001219349"/>
    </source>
</evidence>
<keyword evidence="1" id="KW-0805">Transcription regulation</keyword>
<dbReference type="PROSITE" id="PS00622">
    <property type="entry name" value="HTH_LUXR_1"/>
    <property type="match status" value="1"/>
</dbReference>
<evidence type="ECO:0000256" key="2">
    <source>
        <dbReference type="ARBA" id="ARBA00023125"/>
    </source>
</evidence>
<name>A0ABY7SQT6_9RHOB</name>
<dbReference type="EMBL" id="CP067136">
    <property type="protein sequence ID" value="WCR08436.1"/>
    <property type="molecule type" value="Genomic_DNA"/>
</dbReference>
<protein>
    <submittedName>
        <fullName evidence="5">Response regulator transcription factor</fullName>
    </submittedName>
</protein>
<dbReference type="PANTHER" id="PTHR44688:SF16">
    <property type="entry name" value="DNA-BINDING TRANSCRIPTIONAL ACTIVATOR DEVR_DOSR"/>
    <property type="match status" value="1"/>
</dbReference>
<keyword evidence="2" id="KW-0238">DNA-binding</keyword>